<comment type="caution">
    <text evidence="2">The sequence shown here is derived from an EMBL/GenBank/DDBJ whole genome shotgun (WGS) entry which is preliminary data.</text>
</comment>
<feature type="region of interest" description="Disordered" evidence="1">
    <location>
        <begin position="1"/>
        <end position="21"/>
    </location>
</feature>
<proteinExistence type="predicted"/>
<sequence>MKHLNIGLQSAPAAMDRPAPLADHDAARQADNLDARGRQLFLQDALASDPIRRR</sequence>
<accession>A0A926P3J3</accession>
<dbReference type="AlphaFoldDB" id="A0A926P3J3"/>
<protein>
    <submittedName>
        <fullName evidence="2">Uncharacterized protein</fullName>
    </submittedName>
</protein>
<dbReference type="EMBL" id="JABFCZ010000009">
    <property type="protein sequence ID" value="MBD1546566.1"/>
    <property type="molecule type" value="Genomic_DNA"/>
</dbReference>
<name>A0A926P3J3_9HYPH</name>
<reference evidence="2" key="1">
    <citation type="submission" date="2020-05" db="EMBL/GenBank/DDBJ databases">
        <title>Identification of trans-AT polyketide cluster in two marine bacteria, producers of a novel glutaramide-containing polyketide sesbanimide D and analogs.</title>
        <authorList>
            <person name="Kacar D."/>
            <person name="Rodriguez P."/>
            <person name="Canedo L."/>
            <person name="Gonzalez E."/>
            <person name="Galan B."/>
            <person name="De La Calle F."/>
            <person name="Garcia J.L."/>
        </authorList>
    </citation>
    <scope>NUCLEOTIDE SEQUENCE</scope>
    <source>
        <strain evidence="2">PHM038</strain>
    </source>
</reference>
<evidence type="ECO:0000313" key="3">
    <source>
        <dbReference type="Proteomes" id="UP000598467"/>
    </source>
</evidence>
<organism evidence="2 3">
    <name type="scientific">Roseibium aggregatum</name>
    <dbReference type="NCBI Taxonomy" id="187304"/>
    <lineage>
        <taxon>Bacteria</taxon>
        <taxon>Pseudomonadati</taxon>
        <taxon>Pseudomonadota</taxon>
        <taxon>Alphaproteobacteria</taxon>
        <taxon>Hyphomicrobiales</taxon>
        <taxon>Stappiaceae</taxon>
        <taxon>Roseibium</taxon>
    </lineage>
</organism>
<evidence type="ECO:0000313" key="2">
    <source>
        <dbReference type="EMBL" id="MBD1546566.1"/>
    </source>
</evidence>
<dbReference type="Proteomes" id="UP000598467">
    <property type="component" value="Unassembled WGS sequence"/>
</dbReference>
<evidence type="ECO:0000256" key="1">
    <source>
        <dbReference type="SAM" id="MobiDB-lite"/>
    </source>
</evidence>
<dbReference type="RefSeq" id="WP_190291229.1">
    <property type="nucleotide sequence ID" value="NZ_JABFCZ010000009.1"/>
</dbReference>
<gene>
    <name evidence="2" type="ORF">HK439_09850</name>
</gene>